<dbReference type="SUPFAM" id="SSF48317">
    <property type="entry name" value="Acid phosphatase/Vanadium-dependent haloperoxidase"/>
    <property type="match status" value="1"/>
</dbReference>
<evidence type="ECO:0000313" key="2">
    <source>
        <dbReference type="EMBL" id="OLR56726.1"/>
    </source>
</evidence>
<feature type="transmembrane region" description="Helical" evidence="1">
    <location>
        <begin position="75"/>
        <end position="94"/>
    </location>
</feature>
<dbReference type="InterPro" id="IPR003832">
    <property type="entry name" value="DUF212"/>
</dbReference>
<comment type="caution">
    <text evidence="2">The sequence shown here is derived from an EMBL/GenBank/DDBJ whole genome shotgun (WGS) entry which is preliminary data.</text>
</comment>
<proteinExistence type="predicted"/>
<accession>A0A1Q9JKM7</accession>
<keyword evidence="1" id="KW-0472">Membrane</keyword>
<gene>
    <name evidence="2" type="ORF">BHK98_12015</name>
</gene>
<keyword evidence="1" id="KW-1133">Transmembrane helix</keyword>
<keyword evidence="3" id="KW-1185">Reference proteome</keyword>
<dbReference type="PANTHER" id="PTHR31446:SF29">
    <property type="entry name" value="ACID PHOSPHATASE_VANADIUM-DEPENDENT HALOPEROXIDASE-RELATED PROTEIN"/>
    <property type="match status" value="1"/>
</dbReference>
<dbReference type="PANTHER" id="PTHR31446">
    <property type="entry name" value="ACID PHOSPHATASE/VANADIUM-DEPENDENT HALOPEROXIDASE-RELATED PROTEIN"/>
    <property type="match status" value="1"/>
</dbReference>
<keyword evidence="1" id="KW-0812">Transmembrane</keyword>
<evidence type="ECO:0008006" key="4">
    <source>
        <dbReference type="Google" id="ProtNLM"/>
    </source>
</evidence>
<dbReference type="EMBL" id="MJIE01000001">
    <property type="protein sequence ID" value="OLR56726.1"/>
    <property type="molecule type" value="Genomic_DNA"/>
</dbReference>
<dbReference type="RefSeq" id="WP_075714579.1">
    <property type="nucleotide sequence ID" value="NZ_MJIE01000001.1"/>
</dbReference>
<feature type="transmembrane region" description="Helical" evidence="1">
    <location>
        <begin position="131"/>
        <end position="150"/>
    </location>
</feature>
<dbReference type="OrthoDB" id="9792681at2"/>
<dbReference type="STRING" id="1261640.BHK98_12015"/>
<dbReference type="InterPro" id="IPR036938">
    <property type="entry name" value="PAP2/HPO_sf"/>
</dbReference>
<protein>
    <recommendedName>
        <fullName evidence="4">Divergent PAP2 family protein</fullName>
    </recommendedName>
</protein>
<sequence length="151" mass="16345">MRNFLFELITNRVFLAAVFSWAAAQGSKILFESVKYGFSRERLTGGGGMPSGHTATVTGLTTAAAAVYGPGGFEFPMALFFSIVVVYDAMNVRYETGRQAKVLNEQRRQRIEAGEDPLYDRPFVEKIGHTLPEVVVGAAVGIVIGLIVGLV</sequence>
<organism evidence="2 3">
    <name type="scientific">Hornefia porci</name>
    <dbReference type="NCBI Taxonomy" id="2652292"/>
    <lineage>
        <taxon>Bacteria</taxon>
        <taxon>Bacillati</taxon>
        <taxon>Bacillota</taxon>
        <taxon>Clostridia</taxon>
        <taxon>Peptostreptococcales</taxon>
        <taxon>Anaerovoracaceae</taxon>
        <taxon>Hornefia</taxon>
    </lineage>
</organism>
<evidence type="ECO:0000256" key="1">
    <source>
        <dbReference type="SAM" id="Phobius"/>
    </source>
</evidence>
<reference evidence="2 3" key="1">
    <citation type="journal article" date="2016" name="Appl. Environ. Microbiol.">
        <title>Function and Phylogeny of Bacterial Butyryl Coenzyme A:Acetate Transferases and Their Diversity in the Proximal Colon of Swine.</title>
        <authorList>
            <person name="Trachsel J."/>
            <person name="Bayles D.O."/>
            <person name="Looft T."/>
            <person name="Levine U.Y."/>
            <person name="Allen H.K."/>
        </authorList>
    </citation>
    <scope>NUCLEOTIDE SEQUENCE [LARGE SCALE GENOMIC DNA]</scope>
    <source>
        <strain evidence="2 3">68-3-10</strain>
    </source>
</reference>
<evidence type="ECO:0000313" key="3">
    <source>
        <dbReference type="Proteomes" id="UP000187404"/>
    </source>
</evidence>
<name>A0A1Q9JKM7_9FIRM</name>
<dbReference type="Proteomes" id="UP000187404">
    <property type="component" value="Unassembled WGS sequence"/>
</dbReference>
<dbReference type="Pfam" id="PF02681">
    <property type="entry name" value="DUF212"/>
    <property type="match status" value="1"/>
</dbReference>
<dbReference type="AlphaFoldDB" id="A0A1Q9JKM7"/>